<keyword evidence="2" id="KW-0472">Membrane</keyword>
<dbReference type="Proteomes" id="UP001063166">
    <property type="component" value="Unassembled WGS sequence"/>
</dbReference>
<reference evidence="3" key="1">
    <citation type="submission" date="2022-07" db="EMBL/GenBank/DDBJ databases">
        <title>The genome of Lyophyllum shimeji provides insight into the initial evolution of ectomycorrhizal fungal genome.</title>
        <authorList>
            <person name="Kobayashi Y."/>
            <person name="Shibata T."/>
            <person name="Hirakawa H."/>
            <person name="Shigenobu S."/>
            <person name="Nishiyama T."/>
            <person name="Yamada A."/>
            <person name="Hasebe M."/>
            <person name="Kawaguchi M."/>
        </authorList>
    </citation>
    <scope>NUCLEOTIDE SEQUENCE</scope>
    <source>
        <strain evidence="3">AT787</strain>
    </source>
</reference>
<dbReference type="EMBL" id="BRPK01000017">
    <property type="protein sequence ID" value="GLB44399.1"/>
    <property type="molecule type" value="Genomic_DNA"/>
</dbReference>
<feature type="region of interest" description="Disordered" evidence="1">
    <location>
        <begin position="509"/>
        <end position="561"/>
    </location>
</feature>
<feature type="compositionally biased region" description="Polar residues" evidence="1">
    <location>
        <begin position="444"/>
        <end position="466"/>
    </location>
</feature>
<feature type="compositionally biased region" description="Polar residues" evidence="1">
    <location>
        <begin position="157"/>
        <end position="168"/>
    </location>
</feature>
<evidence type="ECO:0000256" key="2">
    <source>
        <dbReference type="SAM" id="Phobius"/>
    </source>
</evidence>
<feature type="compositionally biased region" description="Polar residues" evidence="1">
    <location>
        <begin position="125"/>
        <end position="139"/>
    </location>
</feature>
<evidence type="ECO:0000313" key="4">
    <source>
        <dbReference type="Proteomes" id="UP001063166"/>
    </source>
</evidence>
<keyword evidence="4" id="KW-1185">Reference proteome</keyword>
<dbReference type="AlphaFoldDB" id="A0A9P3PZK8"/>
<feature type="compositionally biased region" description="Basic and acidic residues" evidence="1">
    <location>
        <begin position="532"/>
        <end position="551"/>
    </location>
</feature>
<feature type="region of interest" description="Disordered" evidence="1">
    <location>
        <begin position="351"/>
        <end position="385"/>
    </location>
</feature>
<comment type="caution">
    <text evidence="3">The sequence shown here is derived from an EMBL/GenBank/DDBJ whole genome shotgun (WGS) entry which is preliminary data.</text>
</comment>
<organism evidence="3 4">
    <name type="scientific">Lyophyllum shimeji</name>
    <name type="common">Hon-shimeji</name>
    <name type="synonym">Tricholoma shimeji</name>
    <dbReference type="NCBI Taxonomy" id="47721"/>
    <lineage>
        <taxon>Eukaryota</taxon>
        <taxon>Fungi</taxon>
        <taxon>Dikarya</taxon>
        <taxon>Basidiomycota</taxon>
        <taxon>Agaricomycotina</taxon>
        <taxon>Agaricomycetes</taxon>
        <taxon>Agaricomycetidae</taxon>
        <taxon>Agaricales</taxon>
        <taxon>Tricholomatineae</taxon>
        <taxon>Lyophyllaceae</taxon>
        <taxon>Lyophyllum</taxon>
    </lineage>
</organism>
<feature type="compositionally biased region" description="Basic and acidic residues" evidence="1">
    <location>
        <begin position="292"/>
        <end position="308"/>
    </location>
</feature>
<keyword evidence="2" id="KW-1133">Transmembrane helix</keyword>
<feature type="compositionally biased region" description="Polar residues" evidence="1">
    <location>
        <begin position="509"/>
        <end position="529"/>
    </location>
</feature>
<feature type="compositionally biased region" description="Basic and acidic residues" evidence="1">
    <location>
        <begin position="143"/>
        <end position="156"/>
    </location>
</feature>
<feature type="region of interest" description="Disordered" evidence="1">
    <location>
        <begin position="440"/>
        <end position="467"/>
    </location>
</feature>
<proteinExistence type="predicted"/>
<feature type="region of interest" description="Disordered" evidence="1">
    <location>
        <begin position="230"/>
        <end position="308"/>
    </location>
</feature>
<protein>
    <submittedName>
        <fullName evidence="3">Uncharacterized protein</fullName>
    </submittedName>
</protein>
<feature type="compositionally biased region" description="Basic and acidic residues" evidence="1">
    <location>
        <begin position="169"/>
        <end position="184"/>
    </location>
</feature>
<gene>
    <name evidence="3" type="ORF">LshimejAT787_1700260</name>
</gene>
<name>A0A9P3PZK8_LYOSH</name>
<sequence length="603" mass="64301">MAVSTMTASHTESTEITSSSSISFSLDATQVILASTTASQPTAASTSPAVSEDSASSDKGRHAPFYVAVILGSIVAIGFIAAVIAWLVRLRMHARRRRENLIVPWAKHPNDDRLEEGRDAAYTGQPVNVISSMNISSQDADPWEPRGDRDVGEPKRSSSYVRGSVHPRQNSDADVDHRSHPVPREDMAFPLPIYHAYATRNPSADVDAGSLDGHQSISTLGPLQVANMAPGDTSAASSPSSTALAMNNTHPGSCEDEYGTPQPNLAGSRPPFLALHGEGLRVPWGSKTEPSSAERRAGGPGHWERLPALDDTRSATGVAADDDSWTSSPRSNLTYAFNAVAANLPDGSALMRNRAGVPEGDRNILTPKHSQHSSSGSTRSSLSDVNIGEELLSRNDSHNSRLWTLEEREDGTGRVHFHGHGLDALGYGTPQMINSSATLEAPTSAGTSVHRMSTQGSNTPLVSQPPRSAFLRPETCYREAQRGREGQNQPSMRSISSCTSSVYSMASGVSNATSSQPASAPGISTSSRHNTIKNDHPKAVRERTEEAEARPGKLVARSSSSGCSFSSYYFGADAAFEKGGDITEVREPINHSLSRRTQSRTVA</sequence>
<feature type="compositionally biased region" description="Low complexity" evidence="1">
    <location>
        <begin position="230"/>
        <end position="245"/>
    </location>
</feature>
<feature type="region of interest" description="Disordered" evidence="1">
    <location>
        <begin position="125"/>
        <end position="184"/>
    </location>
</feature>
<keyword evidence="2" id="KW-0812">Transmembrane</keyword>
<dbReference type="OrthoDB" id="3061923at2759"/>
<feature type="compositionally biased region" description="Low complexity" evidence="1">
    <location>
        <begin position="372"/>
        <end position="383"/>
    </location>
</feature>
<evidence type="ECO:0000256" key="1">
    <source>
        <dbReference type="SAM" id="MobiDB-lite"/>
    </source>
</evidence>
<feature type="transmembrane region" description="Helical" evidence="2">
    <location>
        <begin position="65"/>
        <end position="88"/>
    </location>
</feature>
<accession>A0A9P3PZK8</accession>
<evidence type="ECO:0000313" key="3">
    <source>
        <dbReference type="EMBL" id="GLB44399.1"/>
    </source>
</evidence>